<feature type="chain" id="PRO_5046356935" evidence="1">
    <location>
        <begin position="30"/>
        <end position="525"/>
    </location>
</feature>
<evidence type="ECO:0000313" key="4">
    <source>
        <dbReference type="Proteomes" id="UP001493487"/>
    </source>
</evidence>
<evidence type="ECO:0000259" key="2">
    <source>
        <dbReference type="PROSITE" id="PS51272"/>
    </source>
</evidence>
<name>A0ABV1KLV5_9BACL</name>
<evidence type="ECO:0000313" key="3">
    <source>
        <dbReference type="EMBL" id="MEQ4481074.1"/>
    </source>
</evidence>
<gene>
    <name evidence="3" type="ORF">QJS35_01560</name>
</gene>
<comment type="caution">
    <text evidence="3">The sequence shown here is derived from an EMBL/GenBank/DDBJ whole genome shotgun (WGS) entry which is preliminary data.</text>
</comment>
<dbReference type="PROSITE" id="PS51272">
    <property type="entry name" value="SLH"/>
    <property type="match status" value="1"/>
</dbReference>
<feature type="domain" description="SLH" evidence="2">
    <location>
        <begin position="364"/>
        <end position="426"/>
    </location>
</feature>
<protein>
    <submittedName>
        <fullName evidence="3">S-layer homology domain-containing protein</fullName>
    </submittedName>
</protein>
<sequence>MKRKLILLSFITALLVSFVLTINPWQATAASSGTDSGLPVRTAQEVAAQWKKLMKTTADYSHPFITEPAISKPYTPGSLRADYIQDGVNAVNFYRFLSGLPDDVASTAALNLQAQYGSVLLASFGRLSHHPSPQPADMPKDFYDKGYKSTSQANIYSSYGFDDHIAARSIDAYMEDSDTDNLDLVGHRRWILNPPLKNVGIGLAVGVEDWKYSALQVFDKSRTEKIDYEYIAYPAQGAFPIEVFKSGYAWSVSINPEKYAKPALKQVNVSVKRIRDNKTWNLSSKNNQVTEKGAYFNVDNNYYGTGPAIIFRPDGVDEYRAGDRFEVTVSGLKSMGGTDKTISYTVDFMSAEKYAPSANEQASDTVTHFTDISKSWAKTSIEWAVSKQIVSDVDGPFNPTNSVTEAEFLKMFISAFGGEVAPAKTGENWSVRYYDYASENGYNLQGSQDSSARTKPISRLSVAEIITSAAGLPNSGDSAIQYLLDNGYSKGKTSATVVGYEGAAGLSRAEAVQFIKNLTELNYST</sequence>
<accession>A0ABV1KLV5</accession>
<dbReference type="InterPro" id="IPR001119">
    <property type="entry name" value="SLH_dom"/>
</dbReference>
<organism evidence="3 4">
    <name type="scientific">Cohnella silvisoli</name>
    <dbReference type="NCBI Taxonomy" id="2873699"/>
    <lineage>
        <taxon>Bacteria</taxon>
        <taxon>Bacillati</taxon>
        <taxon>Bacillota</taxon>
        <taxon>Bacilli</taxon>
        <taxon>Bacillales</taxon>
        <taxon>Paenibacillaceae</taxon>
        <taxon>Cohnella</taxon>
    </lineage>
</organism>
<proteinExistence type="predicted"/>
<dbReference type="CDD" id="cd05379">
    <property type="entry name" value="CAP_bacterial"/>
    <property type="match status" value="1"/>
</dbReference>
<feature type="signal peptide" evidence="1">
    <location>
        <begin position="1"/>
        <end position="29"/>
    </location>
</feature>
<dbReference type="Proteomes" id="UP001493487">
    <property type="component" value="Unassembled WGS sequence"/>
</dbReference>
<keyword evidence="4" id="KW-1185">Reference proteome</keyword>
<dbReference type="InterPro" id="IPR035940">
    <property type="entry name" value="CAP_sf"/>
</dbReference>
<keyword evidence="1" id="KW-0732">Signal</keyword>
<dbReference type="RefSeq" id="WP_232182478.1">
    <property type="nucleotide sequence ID" value="NZ_JAIOAP010000001.1"/>
</dbReference>
<dbReference type="Gene3D" id="3.40.33.10">
    <property type="entry name" value="CAP"/>
    <property type="match status" value="1"/>
</dbReference>
<dbReference type="Pfam" id="PF00395">
    <property type="entry name" value="SLH"/>
    <property type="match status" value="1"/>
</dbReference>
<reference evidence="3 4" key="1">
    <citation type="journal article" date="2023" name="Genome Announc.">
        <title>Pan-Genome Analyses of the Genus Cohnella and Proposal of the Novel Species Cohnella silvisoli sp. nov., Isolated from Forest Soil.</title>
        <authorList>
            <person name="Wang C."/>
            <person name="Mao L."/>
            <person name="Bao G."/>
            <person name="Zhu H."/>
        </authorList>
    </citation>
    <scope>NUCLEOTIDE SEQUENCE [LARGE SCALE GENOMIC DNA]</scope>
    <source>
        <strain evidence="3 4">NL03-T5-1</strain>
    </source>
</reference>
<evidence type="ECO:0000256" key="1">
    <source>
        <dbReference type="SAM" id="SignalP"/>
    </source>
</evidence>
<dbReference type="EMBL" id="JASKHM010000001">
    <property type="protein sequence ID" value="MEQ4481074.1"/>
    <property type="molecule type" value="Genomic_DNA"/>
</dbReference>